<proteinExistence type="predicted"/>
<name>A0A6J8E6L2_MYTCO</name>
<reference evidence="2 3" key="1">
    <citation type="submission" date="2020-06" db="EMBL/GenBank/DDBJ databases">
        <authorList>
            <person name="Li R."/>
            <person name="Bekaert M."/>
        </authorList>
    </citation>
    <scope>NUCLEOTIDE SEQUENCE [LARGE SCALE GENOMIC DNA]</scope>
    <source>
        <strain evidence="3">wild</strain>
    </source>
</reference>
<accession>A0A6J8E6L2</accession>
<keyword evidence="3" id="KW-1185">Reference proteome</keyword>
<gene>
    <name evidence="2" type="ORF">MCOR_47445</name>
</gene>
<dbReference type="EMBL" id="CACVKT020008353">
    <property type="protein sequence ID" value="CAC5414691.1"/>
    <property type="molecule type" value="Genomic_DNA"/>
</dbReference>
<dbReference type="OrthoDB" id="6181817at2759"/>
<sequence>MAKSQSGEREEVKASQSLKVDVQDTDGVRQSIAFSKKNPGQFSSQEDSLPQIFCFIQWQKSQSGEGEEGKASQSVKVDVQDTDGVRKVIAHTISLMPSIRKILVNLLVKRTANQIFSFIQWQIESQSGEVEEGKASQSVKVDVQDTDGVRKVIAHTFSLMPSIRTILVNL</sequence>
<feature type="compositionally biased region" description="Basic and acidic residues" evidence="1">
    <location>
        <begin position="1"/>
        <end position="13"/>
    </location>
</feature>
<evidence type="ECO:0000313" key="2">
    <source>
        <dbReference type="EMBL" id="CAC5414691.1"/>
    </source>
</evidence>
<dbReference type="Proteomes" id="UP000507470">
    <property type="component" value="Unassembled WGS sequence"/>
</dbReference>
<protein>
    <submittedName>
        <fullName evidence="2">Uncharacterized protein</fullName>
    </submittedName>
</protein>
<evidence type="ECO:0000256" key="1">
    <source>
        <dbReference type="SAM" id="MobiDB-lite"/>
    </source>
</evidence>
<evidence type="ECO:0000313" key="3">
    <source>
        <dbReference type="Proteomes" id="UP000507470"/>
    </source>
</evidence>
<organism evidence="2 3">
    <name type="scientific">Mytilus coruscus</name>
    <name type="common">Sea mussel</name>
    <dbReference type="NCBI Taxonomy" id="42192"/>
    <lineage>
        <taxon>Eukaryota</taxon>
        <taxon>Metazoa</taxon>
        <taxon>Spiralia</taxon>
        <taxon>Lophotrochozoa</taxon>
        <taxon>Mollusca</taxon>
        <taxon>Bivalvia</taxon>
        <taxon>Autobranchia</taxon>
        <taxon>Pteriomorphia</taxon>
        <taxon>Mytilida</taxon>
        <taxon>Mytiloidea</taxon>
        <taxon>Mytilidae</taxon>
        <taxon>Mytilinae</taxon>
        <taxon>Mytilus</taxon>
    </lineage>
</organism>
<feature type="region of interest" description="Disordered" evidence="1">
    <location>
        <begin position="1"/>
        <end position="22"/>
    </location>
</feature>
<dbReference type="AlphaFoldDB" id="A0A6J8E6L2"/>